<feature type="transmembrane region" description="Helical" evidence="4">
    <location>
        <begin position="346"/>
        <end position="364"/>
    </location>
</feature>
<evidence type="ECO:0000256" key="4">
    <source>
        <dbReference type="SAM" id="Phobius"/>
    </source>
</evidence>
<evidence type="ECO:0000256" key="1">
    <source>
        <dbReference type="ARBA" id="ARBA00022692"/>
    </source>
</evidence>
<proteinExistence type="predicted"/>
<accession>A0A1Y0D0C0</accession>
<feature type="transmembrane region" description="Helical" evidence="4">
    <location>
        <begin position="408"/>
        <end position="429"/>
    </location>
</feature>
<dbReference type="Gene3D" id="1.20.1250.20">
    <property type="entry name" value="MFS general substrate transporter like domains"/>
    <property type="match status" value="2"/>
</dbReference>
<dbReference type="Proteomes" id="UP000243793">
    <property type="component" value="Chromosome"/>
</dbReference>
<keyword evidence="6" id="KW-1185">Reference proteome</keyword>
<dbReference type="RefSeq" id="WP_086965185.1">
    <property type="nucleotide sequence ID" value="NZ_CP021376.1"/>
</dbReference>
<evidence type="ECO:0000313" key="6">
    <source>
        <dbReference type="Proteomes" id="UP000243793"/>
    </source>
</evidence>
<dbReference type="OrthoDB" id="1117124at2"/>
<feature type="transmembrane region" description="Helical" evidence="4">
    <location>
        <begin position="289"/>
        <end position="308"/>
    </location>
</feature>
<dbReference type="PANTHER" id="PTHR23526:SF2">
    <property type="entry name" value="MAJOR FACILITATOR SUPERFAMILY (MFS) PROFILE DOMAIN-CONTAINING PROTEIN"/>
    <property type="match status" value="1"/>
</dbReference>
<dbReference type="EMBL" id="CP021376">
    <property type="protein sequence ID" value="ART81013.1"/>
    <property type="molecule type" value="Genomic_DNA"/>
</dbReference>
<feature type="transmembrane region" description="Helical" evidence="4">
    <location>
        <begin position="203"/>
        <end position="226"/>
    </location>
</feature>
<dbReference type="SUPFAM" id="SSF103473">
    <property type="entry name" value="MFS general substrate transporter"/>
    <property type="match status" value="1"/>
</dbReference>
<keyword evidence="2 4" id="KW-1133">Transmembrane helix</keyword>
<feature type="transmembrane region" description="Helical" evidence="4">
    <location>
        <begin position="110"/>
        <end position="129"/>
    </location>
</feature>
<evidence type="ECO:0000256" key="3">
    <source>
        <dbReference type="ARBA" id="ARBA00023136"/>
    </source>
</evidence>
<dbReference type="GO" id="GO:0022857">
    <property type="term" value="F:transmembrane transporter activity"/>
    <property type="evidence" value="ECO:0007669"/>
    <property type="project" value="InterPro"/>
</dbReference>
<name>A0A1Y0D0C0_9GAMM</name>
<feature type="transmembrane region" description="Helical" evidence="4">
    <location>
        <begin position="64"/>
        <end position="83"/>
    </location>
</feature>
<protein>
    <recommendedName>
        <fullName evidence="7">MFS transporter</fullName>
    </recommendedName>
</protein>
<keyword evidence="1 4" id="KW-0812">Transmembrane</keyword>
<dbReference type="Pfam" id="PF07690">
    <property type="entry name" value="MFS_1"/>
    <property type="match status" value="1"/>
</dbReference>
<feature type="transmembrane region" description="Helical" evidence="4">
    <location>
        <begin position="320"/>
        <end position="340"/>
    </location>
</feature>
<keyword evidence="3 4" id="KW-0472">Membrane</keyword>
<dbReference type="InterPro" id="IPR011701">
    <property type="entry name" value="MFS"/>
</dbReference>
<feature type="transmembrane region" description="Helical" evidence="4">
    <location>
        <begin position="135"/>
        <end position="155"/>
    </location>
</feature>
<gene>
    <name evidence="5" type="ORF">CBP12_13320</name>
</gene>
<organism evidence="5 6">
    <name type="scientific">Oceanisphaera avium</name>
    <dbReference type="NCBI Taxonomy" id="1903694"/>
    <lineage>
        <taxon>Bacteria</taxon>
        <taxon>Pseudomonadati</taxon>
        <taxon>Pseudomonadota</taxon>
        <taxon>Gammaproteobacteria</taxon>
        <taxon>Aeromonadales</taxon>
        <taxon>Aeromonadaceae</taxon>
        <taxon>Oceanisphaera</taxon>
    </lineage>
</organism>
<evidence type="ECO:0000256" key="2">
    <source>
        <dbReference type="ARBA" id="ARBA00022989"/>
    </source>
</evidence>
<feature type="transmembrane region" description="Helical" evidence="4">
    <location>
        <begin position="384"/>
        <end position="402"/>
    </location>
</feature>
<evidence type="ECO:0008006" key="7">
    <source>
        <dbReference type="Google" id="ProtNLM"/>
    </source>
</evidence>
<dbReference type="PANTHER" id="PTHR23526">
    <property type="entry name" value="INTEGRAL MEMBRANE TRANSPORT PROTEIN-RELATED"/>
    <property type="match status" value="1"/>
</dbReference>
<dbReference type="KEGG" id="ocm:CBP12_13320"/>
<feature type="transmembrane region" description="Helical" evidence="4">
    <location>
        <begin position="175"/>
        <end position="197"/>
    </location>
</feature>
<evidence type="ECO:0000313" key="5">
    <source>
        <dbReference type="EMBL" id="ART81013.1"/>
    </source>
</evidence>
<dbReference type="InterPro" id="IPR052528">
    <property type="entry name" value="Sugar_transport-like"/>
</dbReference>
<dbReference type="AlphaFoldDB" id="A0A1Y0D0C0"/>
<feature type="transmembrane region" description="Helical" evidence="4">
    <location>
        <begin position="255"/>
        <end position="277"/>
    </location>
</feature>
<sequence length="446" mass="48284">MAFKFEKGALQQMASKMLPSDEDARLCHDIPDADCQVVKGNRLKLILAQVAGALAELMTNAKTVLPWLLQALGAPMWIIGWLVPVRESGSMLPQIILGAYVRRRPYRKYVWLWGAGLQAACLVLMALVALLSSGWIAGSLVLGLLALMSIARGLCSISAKDVLGKTVPKRERGKVTGTGASWAGGIGLVFGLGLSRLEHIEAWGYALILLLAALVWGLGMLCYWAINEQAGACEGGVNGWQHAWQSMALINKDRYFGRFLLVRTLLLSTALVTPYYVLLAQAQDGRMQVLGWLVIAQGLAQFVSSWIWGRWADRSAKRVMQSAGFIASLLGLGVWLHLAIADGSAFNGYFALVVFILSIAHAGVRVGRKTYLVDLAGDNRRTDYVSLSNTLMGVLLLLAGALSMVLALFSNFVVIVVFSLLGLLGVWLAQGLPDVQQLDNTPSPVH</sequence>
<reference evidence="6" key="1">
    <citation type="submission" date="2017-05" db="EMBL/GenBank/DDBJ databases">
        <authorList>
            <person name="Sung H."/>
        </authorList>
    </citation>
    <scope>NUCLEOTIDE SEQUENCE [LARGE SCALE GENOMIC DNA]</scope>
    <source>
        <strain evidence="6">AMac2203</strain>
    </source>
</reference>
<dbReference type="InterPro" id="IPR036259">
    <property type="entry name" value="MFS_trans_sf"/>
</dbReference>
<dbReference type="CDD" id="cd06174">
    <property type="entry name" value="MFS"/>
    <property type="match status" value="1"/>
</dbReference>